<dbReference type="Proteomes" id="UP001160499">
    <property type="component" value="Unassembled WGS sequence"/>
</dbReference>
<dbReference type="RefSeq" id="WP_280878859.1">
    <property type="nucleotide sequence ID" value="NZ_JARXVH010000008.1"/>
</dbReference>
<proteinExistence type="predicted"/>
<name>A0ABT6LNT1_9ACTN</name>
<reference evidence="1 2" key="1">
    <citation type="submission" date="2023-04" db="EMBL/GenBank/DDBJ databases">
        <title>Forest soil microbial communities from Buena Vista Peninsula, Colon Province, Panama.</title>
        <authorList>
            <person name="Bouskill N."/>
        </authorList>
    </citation>
    <scope>NUCLEOTIDE SEQUENCE [LARGE SCALE GENOMIC DNA]</scope>
    <source>
        <strain evidence="1 2">GGS1</strain>
    </source>
</reference>
<evidence type="ECO:0000313" key="2">
    <source>
        <dbReference type="Proteomes" id="UP001160499"/>
    </source>
</evidence>
<comment type="caution">
    <text evidence="1">The sequence shown here is derived from an EMBL/GenBank/DDBJ whole genome shotgun (WGS) entry which is preliminary data.</text>
</comment>
<accession>A0ABT6LNT1</accession>
<evidence type="ECO:0000313" key="1">
    <source>
        <dbReference type="EMBL" id="MDH6217972.1"/>
    </source>
</evidence>
<dbReference type="EMBL" id="JARXVH010000008">
    <property type="protein sequence ID" value="MDH6217972.1"/>
    <property type="molecule type" value="Genomic_DNA"/>
</dbReference>
<keyword evidence="2" id="KW-1185">Reference proteome</keyword>
<evidence type="ECO:0008006" key="3">
    <source>
        <dbReference type="Google" id="ProtNLM"/>
    </source>
</evidence>
<protein>
    <recommendedName>
        <fullName evidence="3">Stress-response A/B barrel domain-containing protein</fullName>
    </recommendedName>
</protein>
<sequence length="105" mass="11533">MIHHTMIVAFDEPIPSDELDEYLKGLEELSMGTGLFQSFAARHHLRAPSDDHAPVAVASAVVQLGLADLDALNTAFALPGIGEFIDSWQARRPYKAIWVNHEPLA</sequence>
<organism evidence="1 2">
    <name type="scientific">Streptomyces pseudovenezuelae</name>
    <dbReference type="NCBI Taxonomy" id="67350"/>
    <lineage>
        <taxon>Bacteria</taxon>
        <taxon>Bacillati</taxon>
        <taxon>Actinomycetota</taxon>
        <taxon>Actinomycetes</taxon>
        <taxon>Kitasatosporales</taxon>
        <taxon>Streptomycetaceae</taxon>
        <taxon>Streptomyces</taxon>
        <taxon>Streptomyces aurantiacus group</taxon>
    </lineage>
</organism>
<gene>
    <name evidence="1" type="ORF">M2283_005304</name>
</gene>